<dbReference type="GO" id="GO:0042546">
    <property type="term" value="P:cell wall biogenesis"/>
    <property type="evidence" value="ECO:0007669"/>
    <property type="project" value="InterPro"/>
</dbReference>
<dbReference type="InterPro" id="IPR013320">
    <property type="entry name" value="ConA-like_dom_sf"/>
</dbReference>
<evidence type="ECO:0000256" key="2">
    <source>
        <dbReference type="ARBA" id="ARBA00006374"/>
    </source>
</evidence>
<feature type="compositionally biased region" description="Basic and acidic residues" evidence="11">
    <location>
        <begin position="901"/>
        <end position="913"/>
    </location>
</feature>
<dbReference type="PROSITE" id="PS01034">
    <property type="entry name" value="GH16_1"/>
    <property type="match status" value="2"/>
</dbReference>
<dbReference type="Gene3D" id="2.60.120.200">
    <property type="match status" value="2"/>
</dbReference>
<evidence type="ECO:0000256" key="8">
    <source>
        <dbReference type="ARBA" id="ARBA00023242"/>
    </source>
</evidence>
<sequence length="1133" mass="126650">MKSCYLFLAVACSLLVIASAGSFYQDCDITWGDGRAKILDNGQLLTLSLDKTSGSGFRTKNEYLFGKIDMQIKLVPGNSAGTVTTYYLSSEGPTHDEIDFEFLGNLSGDPYTLHTNVFTQGKGNREMQFKLWFDPTMDFHTYSILWNPRHVIFMVDGTPIRDFKNLESRGIAFPKNQPMRIYSSLWNADDWATRHGAVKTDWSNAPFVASYRNFNADACVPASGTSKCASNAASNNGGWWNQEVDSTAQERMKWVQQNYMIYNYCSDLKRPYANLSAKVHPEFHLDIHSNLFPSAIVKKFGGVGDTSSSSDSFSRAGNFYQDFDTTWGDGRAKILDNGQRLTLTLDKTSGSGFQSKNEYLFGKLDMQIKLVPGNSAGTVTAYYLSSQGPTHDEIDFEFLGNLSGDPYTLHTNVFTQGKGNREMQFKLWFDPTKDFHTYSILWNPRHVIFMVDGTPIRDFKNLESRGIAFPKNQPMKIYSSLWNADDWATRGGAIKTDWSNAPFLASYKNFNADACVPASNAPNCALNAATSKNGWLNQELDSTGQERMKWVQQNYMIYNYCTDLKRGFSRPSRKDPLLVVAAPMDALLTGAIIAKRLASCNRVARERAVRAFSSWICRQPNDAVTDADLIKVWKGLFYCFWHADKLPVQAELAGRLAALVETLPPPLAFRYFEAFLVTIRREWGGIDFLRLDKFYLLIRKFLRHAFLLLRKKGWDPDLVSRMMGILLEKSLLAGDNYLANGVKYHLSEAFLDETNDLLPLLVDTLDLVLKPFILVLEKSADRILVNKIKINMFDRFLENGRKLLNLMKAGSQVELNTEEEKLGKITLSLALSKMFFDAASALETLQANRKILFNLHEGFLKLENDLEKSGVHISAEFLDNGCSQDVSGTVVIESIEQAEIKNEGIEGNPDDKQIKKRKKPRASSDADQRKKKKTDKMKSLDSVSESYVVEPSSEVDVVNAGIQNGDMMETHETIDFNESVISNLQRQFEKAAAEASILNGSDQMSASPTTPIAKIAVKKRRTKAISAGANENGSSPNSGSITGKSGKKVRFSMKSNLVWKPNSPLPPQSLRLPPSVTPKGSALKKGVPPGPIKETSSKVKKMKAKTSSVKKIRIAVKSPSAIKRLRKLQSRSV</sequence>
<evidence type="ECO:0000256" key="10">
    <source>
        <dbReference type="ARBA" id="ARBA00034022"/>
    </source>
</evidence>
<dbReference type="PANTHER" id="PTHR31062">
    <property type="entry name" value="XYLOGLUCAN ENDOTRANSGLUCOSYLASE/HYDROLASE PROTEIN 8-RELATED"/>
    <property type="match status" value="1"/>
</dbReference>
<keyword evidence="6" id="KW-1015">Disulfide bond</keyword>
<dbReference type="GO" id="GO:0004553">
    <property type="term" value="F:hydrolase activity, hydrolyzing O-glycosyl compounds"/>
    <property type="evidence" value="ECO:0007669"/>
    <property type="project" value="InterPro"/>
</dbReference>
<dbReference type="GO" id="GO:0030688">
    <property type="term" value="C:preribosome, small subunit precursor"/>
    <property type="evidence" value="ECO:0007669"/>
    <property type="project" value="InterPro"/>
</dbReference>
<proteinExistence type="inferred from homology"/>
<dbReference type="Pfam" id="PF05997">
    <property type="entry name" value="Nop52"/>
    <property type="match status" value="1"/>
</dbReference>
<evidence type="ECO:0000313" key="14">
    <source>
        <dbReference type="EMBL" id="KAG6491763.1"/>
    </source>
</evidence>
<gene>
    <name evidence="14" type="ORF">ZIOFF_046701</name>
</gene>
<evidence type="ECO:0000256" key="3">
    <source>
        <dbReference type="ARBA" id="ARBA00012152"/>
    </source>
</evidence>
<dbReference type="EC" id="2.4.1.207" evidence="3"/>
<name>A0A8J5KUZ7_ZINOF</name>
<dbReference type="Pfam" id="PF00722">
    <property type="entry name" value="Glyco_hydro_16"/>
    <property type="match status" value="2"/>
</dbReference>
<evidence type="ECO:0000313" key="15">
    <source>
        <dbReference type="Proteomes" id="UP000734854"/>
    </source>
</evidence>
<organism evidence="14 15">
    <name type="scientific">Zingiber officinale</name>
    <name type="common">Ginger</name>
    <name type="synonym">Amomum zingiber</name>
    <dbReference type="NCBI Taxonomy" id="94328"/>
    <lineage>
        <taxon>Eukaryota</taxon>
        <taxon>Viridiplantae</taxon>
        <taxon>Streptophyta</taxon>
        <taxon>Embryophyta</taxon>
        <taxon>Tracheophyta</taxon>
        <taxon>Spermatophyta</taxon>
        <taxon>Magnoliopsida</taxon>
        <taxon>Liliopsida</taxon>
        <taxon>Zingiberales</taxon>
        <taxon>Zingiberaceae</taxon>
        <taxon>Zingiber</taxon>
    </lineage>
</organism>
<dbReference type="EMBL" id="JACMSC010000013">
    <property type="protein sequence ID" value="KAG6491763.1"/>
    <property type="molecule type" value="Genomic_DNA"/>
</dbReference>
<dbReference type="InterPro" id="IPR010713">
    <property type="entry name" value="XET_C"/>
</dbReference>
<dbReference type="AlphaFoldDB" id="A0A8J5KUZ7"/>
<dbReference type="InterPro" id="IPR008263">
    <property type="entry name" value="GH16_AS"/>
</dbReference>
<keyword evidence="12" id="KW-0732">Signal</keyword>
<keyword evidence="4" id="KW-0808">Transferase</keyword>
<comment type="subcellular location">
    <subcellularLocation>
        <location evidence="1">Nucleus</location>
    </subcellularLocation>
</comment>
<feature type="domain" description="GH16" evidence="13">
    <location>
        <begin position="17"/>
        <end position="211"/>
    </location>
</feature>
<feature type="domain" description="GH16" evidence="13">
    <location>
        <begin position="313"/>
        <end position="507"/>
    </location>
</feature>
<reference evidence="14 15" key="1">
    <citation type="submission" date="2020-08" db="EMBL/GenBank/DDBJ databases">
        <title>Plant Genome Project.</title>
        <authorList>
            <person name="Zhang R.-G."/>
        </authorList>
    </citation>
    <scope>NUCLEOTIDE SEQUENCE [LARGE SCALE GENOMIC DNA]</scope>
    <source>
        <tissue evidence="14">Rhizome</tissue>
    </source>
</reference>
<dbReference type="GO" id="GO:0005634">
    <property type="term" value="C:nucleus"/>
    <property type="evidence" value="ECO:0007669"/>
    <property type="project" value="UniProtKB-SubCell"/>
</dbReference>
<feature type="region of interest" description="Disordered" evidence="11">
    <location>
        <begin position="1027"/>
        <end position="1046"/>
    </location>
</feature>
<feature type="region of interest" description="Disordered" evidence="11">
    <location>
        <begin position="1060"/>
        <end position="1106"/>
    </location>
</feature>
<dbReference type="InterPro" id="IPR010301">
    <property type="entry name" value="RRP1"/>
</dbReference>
<evidence type="ECO:0000256" key="5">
    <source>
        <dbReference type="ARBA" id="ARBA00022801"/>
    </source>
</evidence>
<comment type="caution">
    <text evidence="14">The sequence shown here is derived from an EMBL/GenBank/DDBJ whole genome shotgun (WGS) entry which is preliminary data.</text>
</comment>
<dbReference type="InterPro" id="IPR016455">
    <property type="entry name" value="XTH"/>
</dbReference>
<evidence type="ECO:0000256" key="12">
    <source>
        <dbReference type="SAM" id="SignalP"/>
    </source>
</evidence>
<comment type="catalytic activity">
    <reaction evidence="10">
        <text>breaks a beta-(1-&gt;4) bond in the backbone of a xyloglucan and transfers the xyloglucanyl segment on to O-4 of the non-reducing terminal glucose residue of an acceptor, which can be a xyloglucan or an oligosaccharide of xyloglucan.</text>
        <dbReference type="EC" id="2.4.1.207"/>
    </reaction>
</comment>
<evidence type="ECO:0000256" key="11">
    <source>
        <dbReference type="SAM" id="MobiDB-lite"/>
    </source>
</evidence>
<dbReference type="Pfam" id="PF06955">
    <property type="entry name" value="XET_C"/>
    <property type="match status" value="2"/>
</dbReference>
<accession>A0A8J5KUZ7</accession>
<protein>
    <recommendedName>
        <fullName evidence="3">xyloglucan:xyloglucosyl transferase</fullName>
        <ecNumber evidence="3">2.4.1.207</ecNumber>
    </recommendedName>
</protein>
<evidence type="ECO:0000256" key="6">
    <source>
        <dbReference type="ARBA" id="ARBA00023157"/>
    </source>
</evidence>
<feature type="compositionally biased region" description="Polar residues" evidence="11">
    <location>
        <begin position="1029"/>
        <end position="1043"/>
    </location>
</feature>
<evidence type="ECO:0000256" key="4">
    <source>
        <dbReference type="ARBA" id="ARBA00022679"/>
    </source>
</evidence>
<dbReference type="GO" id="GO:0016762">
    <property type="term" value="F:xyloglucan:xyloglucosyl transferase activity"/>
    <property type="evidence" value="ECO:0007669"/>
    <property type="project" value="UniProtKB-EC"/>
</dbReference>
<comment type="similarity">
    <text evidence="2">Belongs to the RRP1 family.</text>
</comment>
<keyword evidence="5" id="KW-0378">Hydrolase</keyword>
<dbReference type="GO" id="GO:0006364">
    <property type="term" value="P:rRNA processing"/>
    <property type="evidence" value="ECO:0007669"/>
    <property type="project" value="InterPro"/>
</dbReference>
<keyword evidence="7" id="KW-0325">Glycoprotein</keyword>
<evidence type="ECO:0000259" key="13">
    <source>
        <dbReference type="PROSITE" id="PS51762"/>
    </source>
</evidence>
<feature type="signal peptide" evidence="12">
    <location>
        <begin position="1"/>
        <end position="20"/>
    </location>
</feature>
<dbReference type="InterPro" id="IPR000757">
    <property type="entry name" value="Beta-glucanase-like"/>
</dbReference>
<dbReference type="Proteomes" id="UP000734854">
    <property type="component" value="Unassembled WGS sequence"/>
</dbReference>
<evidence type="ECO:0000256" key="9">
    <source>
        <dbReference type="ARBA" id="ARBA00023295"/>
    </source>
</evidence>
<dbReference type="GO" id="GO:0048046">
    <property type="term" value="C:apoplast"/>
    <property type="evidence" value="ECO:0007669"/>
    <property type="project" value="InterPro"/>
</dbReference>
<dbReference type="SUPFAM" id="SSF49899">
    <property type="entry name" value="Concanavalin A-like lectins/glucanases"/>
    <property type="match status" value="2"/>
</dbReference>
<dbReference type="FunFam" id="2.60.120.200:FF:000025">
    <property type="entry name" value="Xyloglucan endotransglucosylase/hydrolase"/>
    <property type="match status" value="2"/>
</dbReference>
<dbReference type="CDD" id="cd02176">
    <property type="entry name" value="GH16_XET"/>
    <property type="match status" value="2"/>
</dbReference>
<keyword evidence="8" id="KW-0539">Nucleus</keyword>
<feature type="chain" id="PRO_5035280139" description="xyloglucan:xyloglucosyl transferase" evidence="12">
    <location>
        <begin position="21"/>
        <end position="1133"/>
    </location>
</feature>
<evidence type="ECO:0000256" key="7">
    <source>
        <dbReference type="ARBA" id="ARBA00023180"/>
    </source>
</evidence>
<dbReference type="InterPro" id="IPR044791">
    <property type="entry name" value="Beta-glucanase/XTH"/>
</dbReference>
<dbReference type="GO" id="GO:0010411">
    <property type="term" value="P:xyloglucan metabolic process"/>
    <property type="evidence" value="ECO:0007669"/>
    <property type="project" value="InterPro"/>
</dbReference>
<dbReference type="PROSITE" id="PS51762">
    <property type="entry name" value="GH16_2"/>
    <property type="match status" value="2"/>
</dbReference>
<keyword evidence="9" id="KW-0326">Glycosidase</keyword>
<feature type="region of interest" description="Disordered" evidence="11">
    <location>
        <begin position="901"/>
        <end position="945"/>
    </location>
</feature>
<keyword evidence="15" id="KW-1185">Reference proteome</keyword>
<evidence type="ECO:0000256" key="1">
    <source>
        <dbReference type="ARBA" id="ARBA00004123"/>
    </source>
</evidence>